<reference evidence="5 6" key="1">
    <citation type="journal article" date="2020" name="ISME J.">
        <title>Uncovering the hidden diversity of litter-decomposition mechanisms in mushroom-forming fungi.</title>
        <authorList>
            <person name="Floudas D."/>
            <person name="Bentzer J."/>
            <person name="Ahren D."/>
            <person name="Johansson T."/>
            <person name="Persson P."/>
            <person name="Tunlid A."/>
        </authorList>
    </citation>
    <scope>NUCLEOTIDE SEQUENCE [LARGE SCALE GENOMIC DNA]</scope>
    <source>
        <strain evidence="5 6">CBS 291.85</strain>
    </source>
</reference>
<dbReference type="OrthoDB" id="10051416at2759"/>
<proteinExistence type="predicted"/>
<evidence type="ECO:0000259" key="4">
    <source>
        <dbReference type="Pfam" id="PF21678"/>
    </source>
</evidence>
<comment type="caution">
    <text evidence="5">The sequence shown here is derived from an EMBL/GenBank/DDBJ whole genome shotgun (WGS) entry which is preliminary data.</text>
</comment>
<evidence type="ECO:0000256" key="1">
    <source>
        <dbReference type="SAM" id="MobiDB-lite"/>
    </source>
</evidence>
<feature type="region of interest" description="Disordered" evidence="1">
    <location>
        <begin position="250"/>
        <end position="270"/>
    </location>
</feature>
<feature type="compositionally biased region" description="Polar residues" evidence="1">
    <location>
        <begin position="1225"/>
        <end position="1234"/>
    </location>
</feature>
<dbReference type="InterPro" id="IPR013715">
    <property type="entry name" value="DUF1746"/>
</dbReference>
<keyword evidence="2" id="KW-1133">Transmembrane helix</keyword>
<keyword evidence="6" id="KW-1185">Reference proteome</keyword>
<dbReference type="Pfam" id="PF08508">
    <property type="entry name" value="DUF1746"/>
    <property type="match status" value="1"/>
</dbReference>
<feature type="region of interest" description="Disordered" evidence="1">
    <location>
        <begin position="3217"/>
        <end position="3240"/>
    </location>
</feature>
<organism evidence="5 6">
    <name type="scientific">Tetrapyrgos nigripes</name>
    <dbReference type="NCBI Taxonomy" id="182062"/>
    <lineage>
        <taxon>Eukaryota</taxon>
        <taxon>Fungi</taxon>
        <taxon>Dikarya</taxon>
        <taxon>Basidiomycota</taxon>
        <taxon>Agaricomycotina</taxon>
        <taxon>Agaricomycetes</taxon>
        <taxon>Agaricomycetidae</taxon>
        <taxon>Agaricales</taxon>
        <taxon>Marasmiineae</taxon>
        <taxon>Marasmiaceae</taxon>
        <taxon>Tetrapyrgos</taxon>
    </lineage>
</organism>
<feature type="transmembrane region" description="Helical" evidence="2">
    <location>
        <begin position="20"/>
        <end position="41"/>
    </location>
</feature>
<keyword evidence="2" id="KW-0812">Transmembrane</keyword>
<protein>
    <submittedName>
        <fullName evidence="5">Uncharacterized protein</fullName>
    </submittedName>
</protein>
<gene>
    <name evidence="5" type="ORF">D9758_002040</name>
</gene>
<name>A0A8H5GT50_9AGAR</name>
<accession>A0A8H5GT50</accession>
<dbReference type="PANTHER" id="PTHR32085:SF3">
    <property type="entry name" value="PROTEIN CSF1"/>
    <property type="match status" value="1"/>
</dbReference>
<feature type="compositionally biased region" description="Acidic residues" evidence="1">
    <location>
        <begin position="1280"/>
        <end position="1294"/>
    </location>
</feature>
<dbReference type="GO" id="GO:0006113">
    <property type="term" value="P:fermentation"/>
    <property type="evidence" value="ECO:0007669"/>
    <property type="project" value="InterPro"/>
</dbReference>
<feature type="region of interest" description="Disordered" evidence="1">
    <location>
        <begin position="1280"/>
        <end position="1311"/>
    </location>
</feature>
<dbReference type="InterPro" id="IPR029636">
    <property type="entry name" value="Csf1"/>
</dbReference>
<dbReference type="Pfam" id="PF21678">
    <property type="entry name" value="Csf1_N"/>
    <property type="match status" value="1"/>
</dbReference>
<dbReference type="EMBL" id="JAACJM010000010">
    <property type="protein sequence ID" value="KAF5370617.1"/>
    <property type="molecule type" value="Genomic_DNA"/>
</dbReference>
<feature type="compositionally biased region" description="Low complexity" evidence="1">
    <location>
        <begin position="1235"/>
        <end position="1248"/>
    </location>
</feature>
<feature type="domain" description="DUF1746" evidence="3">
    <location>
        <begin position="15"/>
        <end position="96"/>
    </location>
</feature>
<feature type="transmembrane region" description="Helical" evidence="2">
    <location>
        <begin position="53"/>
        <end position="75"/>
    </location>
</feature>
<dbReference type="GO" id="GO:0016020">
    <property type="term" value="C:membrane"/>
    <property type="evidence" value="ECO:0007669"/>
    <property type="project" value="InterPro"/>
</dbReference>
<sequence length="3319" mass="371482">MQQRYHAERKHLIQSLDALLHQLFCLSYYLSPSMFALLLRLSAQVMCRSPREMFPTLPLGGFLLVLLCFNGLSLYRHATHGAMEGGAIILDFVGLVIASFLYLFYFNRVLAWVLGLIIRLLYWGDSDSSIYLEIGTSFSHLFALSDSTCVLNTKGSIQFSILSGRILLKDVHYHSSNQTIKVVKAQIAWRYWIRRPTTEEEIGLSLGEDEKPTTRTSSCRIHLSLNGFEWLLYNRTAAYDQIMSQLRTKSSQHSPNIDRHATAPKLADSSAPTAPSLITSSLRFHTPGFLQNVISWIRRQLPNLDPKDLLPLGIEVVKGAIICGNSSTPNLLVAEFQRSDGTFGVIKSRSKYDLYKQMLTLHFKHASVQYVHNDDYCEPMGATGQTMERHIHQDLKSSATFSYGHYSGFSKLWAQSRLSKLVTGYFSLRKTRNHVDRRRRRKKSTEEDTPIGADFSTIEYAIERRILDTPLLQLCYYADVVGVVPTPQHPHVKSQSQVFPDIGNGDVGPEWGMDLVIFGGTLKYGPWADRQRSELQRAFFPPTYHNSEETPRLHPGDKRVWTALRVFVELRNDTTLVIPFREASKDWLWDGLTPGVTRSRKREHAFLHLTAGDKSSISYLMPMLAGPKGYEPILEVHLDTIAVTSSLNDIRLVSAESCRIHCELPSPLVWDAEREWKVSVSLRSPTLFLLRDHINMFTDLGKDWAAGPPSDYHRFVPMVYQVGIDMHHYQIQLYANDHNIIDKPLIKEENGMFFPHHELNQADYHLTALFTLFGMRCQSIVKIPSNVFRPDSTSVTFSVEIPNVSINLSLPRWNTNALHAPKEGNNLANIGSFSIDGSYLYYSEVHQDNVEQLKLAFTARNIAFKALGWSIRYFMILKDNYFGSFTHFSTLYEYLDKIKKGEPPGDPIDLKYREGKSNMMQVEMSVLIKGGLLILPAGLSGYEFGPGSRQAVGIGHCVLLSVPELQLHFRMHDYFMEMSLNIDPVSASVEKDYPEVVVYSRRESRSCFVIDGIDITANRLFGAPPRTLTYTCIWEIHLGATKIDCSSADAVYLSAAGKAFLFNFDDFLNAPAKDYSPPVLLDLTFLKLSLDTVDAVWRAGKANVVLSIPSGMKLESNDLGGQFHKRLFSLALPQLNMKLLLLQGLDKLIEAADLEADLFLDIFSSPAGWHEKAEAQAEFVSSEDISTGRVKRMLANDYQQGNFAMHRNGVFIPGISFPDPDAYSNKGTSRARTLSDQSLQSMASQSSKSGDESVSEAVRDARLATTRAMTPKPLMAVEDADENILDGDESDDGDLTERSESEWMGSGDYSDAEQPESDWRLYRNLIRHYISRYMRDAIEWDGALIELVKGSKLPGVPPYTQHVDVELQSVKSFACPQKNADTTVYRIVQRKGTAVFVTPLLPQAFAFLEADMDTAIPSAELFLDSTLMSHLNSLLDEKKAKEDVSHSVLDIRLEAIRLRMLQHVGLATNVLQSPPLEVGQPDVSDKRCSVLDVYVQNISIYGQLSSRASVSAHLTFANARSELFIIENELHTVHVQPPSLILSVHKFSVTSNKATADVACSCFEVNISHSLPETLSLTSLAIADQASELAVTVKKLMKFRVETPLKFFGTILQSSDNAAVIDPLSTIQPSFLVQTGIPQELRANTAFRFLFHLRDCLWAIREADWDAGILDNHVDMDDLEPLLMSRLSVLDPDVYSTSKLDSLHPLFPNLMLVGHTPTDRSRSISMSVSATIQAIRIVISDSENHSSSEMSLGTVVASLRSQDLDLIELSSNTRSKVMSQVSLRKKPLRPIRRLSVSLYLGDIKVTLHPYLINFSQQIIRVRRQYGHALRSLSSRMERKITADGPSSDMDLDIVVSIHQMCLQAVADNLIFQLGALGLQLSSTILTHSRHPVVGRSMNNSLIFQDISVQARSPSTSSISGNEQLAILVLSHCGINSLIREDESDPTIRIVFRLGGLCLKVPRSAIRTYRFFKEWQADFLPGVEATMQALLSELEKTPNEPITSSPMMKGQPSLQVHGLIKMVDVHLRVMRHTWVSWGAHSTTAHFATAETPLKGVQQTFGIHLSSQVFSITSDSKHSDDNRVRIELPSIFLSGHRDATSIHALALMHFLELKAKPSHWDTLLVVQQKFGQDFNDLAAFIQETRIKQLSPKDKPSRPREQPARYSIFLKMDGFRIGFEGLSSVLYLECPGISGKLDSSPEFSWSVMVADLTLSLAPRRTSEGSLMFDRQHRSAFVIIDFKVASKHRGLGANVSDSLDISIPKVHAVMQPSSIGELGDFVDHLQLEILERRERNAKELAAFKEKTQRILQTFEVKASELKPTESSSWWLNKYSLHFLIRSVGVAFPLDHDRKIGSHDSSVMRAFLFSIRSVQFSIDRGETGQAKMEDFSFQFVSRFRQSAPQDFAGESHETRNRLIYPRMQARLRSSGTSSSRQFFMEAHVSGFILDLDSSIPDHVFSLADVYRRGKDRVTKLSASTTRNAQESPALKPANLPSSNFFASLTFLSGKVCMHNTASSLSSRSRSSGVLDHPSATSLEGGAEVFSLPVVSVWAEYRALPARTTRGEGFDGSILMFKTTIHSSHNTLRPTLLPFLTEIVDLVETRLRTATSYHEPARAVPAKEANAFAGSDSEVNSPVSSLQISFSLRIDQSRLELTCHPDVNVVAALNWDSGGFVITASPGARNVTFTGAVDDWMLVTLRSLLPSEKTEYNPNRTISSISFVLDTEFLGGVRFSRLQDILCFKAVWLDRIPLFNTAEKHPTPVPTIYSTQLAKQEFTTLALIRIRQIHLDIDLGQSISSVALHLKNSTLRSKFTESRNELSISVEHVSIAARGNVAGYADVSHCKFQTIRLIHNARSDNSTNTRMLELRMTSGPLVVMIESDYQKLLHYRAEPLEVEILDDWPNVSDDDRPLKLSFTVNSPEVVAVATVGTIPKLLSYANKFSANLEAQREGASRESQTFRVSQSPKPDNPLSAVAEAMINSARTRLEEAGSGLSYSIRQHMSLKLDLLRLVIFPRTMADVEVAQFLGRGVRGRLERLVESQAGAAGKRDIRLSFSFMKISRYTQLGHVAMPPSSELSDGKQWLEDLLKDAAGADIVGLPSMMMHMISEESRETQQKTLHYDFDSKFVRHIDKEQDEDIYITLNVGLYSWLTVLRKTLTRELEQAKTAVDWRSAAGGYAKPVEVPTSDVPKSATMTRVSQDVPPPLVRSASALQTTFVMPEPTSRVTDPTSLKQDEPPLSAVSESSGLVYQPGTRQIERLTMRQLGDATPDVMHPFFMKKAGFSLEDSLPQYVHEYATTPLEEILEALLRLYSRQLQIGNSIE</sequence>
<evidence type="ECO:0000313" key="5">
    <source>
        <dbReference type="EMBL" id="KAF5370617.1"/>
    </source>
</evidence>
<keyword evidence="2" id="KW-0472">Membrane</keyword>
<feature type="domain" description="Csf1 N-terminal" evidence="4">
    <location>
        <begin position="156"/>
        <end position="901"/>
    </location>
</feature>
<evidence type="ECO:0000256" key="2">
    <source>
        <dbReference type="SAM" id="Phobius"/>
    </source>
</evidence>
<dbReference type="InterPro" id="IPR048636">
    <property type="entry name" value="Csf1_N"/>
</dbReference>
<feature type="region of interest" description="Disordered" evidence="1">
    <location>
        <begin position="1222"/>
        <end position="1258"/>
    </location>
</feature>
<feature type="transmembrane region" description="Helical" evidence="2">
    <location>
        <begin position="87"/>
        <end position="104"/>
    </location>
</feature>
<dbReference type="Proteomes" id="UP000559256">
    <property type="component" value="Unassembled WGS sequence"/>
</dbReference>
<dbReference type="PANTHER" id="PTHR32085">
    <property type="entry name" value="PROTEIN CSF1"/>
    <property type="match status" value="1"/>
</dbReference>
<evidence type="ECO:0000259" key="3">
    <source>
        <dbReference type="Pfam" id="PF08508"/>
    </source>
</evidence>
<evidence type="ECO:0000313" key="6">
    <source>
        <dbReference type="Proteomes" id="UP000559256"/>
    </source>
</evidence>